<evidence type="ECO:0000313" key="3">
    <source>
        <dbReference type="Proteomes" id="UP001303760"/>
    </source>
</evidence>
<dbReference type="AlphaFoldDB" id="A0AAN7H8I4"/>
<protein>
    <recommendedName>
        <fullName evidence="4">Glycoside hydrolase family 125 protein</fullName>
    </recommendedName>
</protein>
<proteinExistence type="predicted"/>
<reference evidence="2" key="1">
    <citation type="journal article" date="2023" name="Mol. Phylogenet. Evol.">
        <title>Genome-scale phylogeny and comparative genomics of the fungal order Sordariales.</title>
        <authorList>
            <person name="Hensen N."/>
            <person name="Bonometti L."/>
            <person name="Westerberg I."/>
            <person name="Brannstrom I.O."/>
            <person name="Guillou S."/>
            <person name="Cros-Aarteil S."/>
            <person name="Calhoun S."/>
            <person name="Haridas S."/>
            <person name="Kuo A."/>
            <person name="Mondo S."/>
            <person name="Pangilinan J."/>
            <person name="Riley R."/>
            <person name="LaButti K."/>
            <person name="Andreopoulos B."/>
            <person name="Lipzen A."/>
            <person name="Chen C."/>
            <person name="Yan M."/>
            <person name="Daum C."/>
            <person name="Ng V."/>
            <person name="Clum A."/>
            <person name="Steindorff A."/>
            <person name="Ohm R.A."/>
            <person name="Martin F."/>
            <person name="Silar P."/>
            <person name="Natvig D.O."/>
            <person name="Lalanne C."/>
            <person name="Gautier V."/>
            <person name="Ament-Velasquez S.L."/>
            <person name="Kruys A."/>
            <person name="Hutchinson M.I."/>
            <person name="Powell A.J."/>
            <person name="Barry K."/>
            <person name="Miller A.N."/>
            <person name="Grigoriev I.V."/>
            <person name="Debuchy R."/>
            <person name="Gladieux P."/>
            <person name="Hiltunen Thoren M."/>
            <person name="Johannesson H."/>
        </authorList>
    </citation>
    <scope>NUCLEOTIDE SEQUENCE</scope>
    <source>
        <strain evidence="2">CBS 532.94</strain>
    </source>
</reference>
<dbReference type="GO" id="GO:0003824">
    <property type="term" value="F:catalytic activity"/>
    <property type="evidence" value="ECO:0007669"/>
    <property type="project" value="UniProtKB-ARBA"/>
</dbReference>
<dbReference type="PANTHER" id="PTHR31047:SF1">
    <property type="entry name" value="DUF1237 DOMAIN-CONTAINING PROTEIN"/>
    <property type="match status" value="1"/>
</dbReference>
<evidence type="ECO:0000313" key="2">
    <source>
        <dbReference type="EMBL" id="KAK4240061.1"/>
    </source>
</evidence>
<gene>
    <name evidence="2" type="ORF">C8A03DRAFT_42348</name>
</gene>
<feature type="chain" id="PRO_5042857997" description="Glycoside hydrolase family 125 protein" evidence="1">
    <location>
        <begin position="22"/>
        <end position="538"/>
    </location>
</feature>
<dbReference type="Pfam" id="PF06824">
    <property type="entry name" value="Glyco_hydro_125"/>
    <property type="match status" value="1"/>
</dbReference>
<dbReference type="Gene3D" id="1.50.10.10">
    <property type="match status" value="1"/>
</dbReference>
<name>A0AAN7H8I4_9PEZI</name>
<dbReference type="SUPFAM" id="SSF48208">
    <property type="entry name" value="Six-hairpin glycosidases"/>
    <property type="match status" value="1"/>
</dbReference>
<comment type="caution">
    <text evidence="2">The sequence shown here is derived from an EMBL/GenBank/DDBJ whole genome shotgun (WGS) entry which is preliminary data.</text>
</comment>
<dbReference type="InterPro" id="IPR008313">
    <property type="entry name" value="GH125"/>
</dbReference>
<dbReference type="GO" id="GO:0005975">
    <property type="term" value="P:carbohydrate metabolic process"/>
    <property type="evidence" value="ECO:0007669"/>
    <property type="project" value="InterPro"/>
</dbReference>
<dbReference type="SMART" id="SM01149">
    <property type="entry name" value="DUF1237"/>
    <property type="match status" value="1"/>
</dbReference>
<keyword evidence="1" id="KW-0732">Signal</keyword>
<keyword evidence="3" id="KW-1185">Reference proteome</keyword>
<evidence type="ECO:0000256" key="1">
    <source>
        <dbReference type="SAM" id="SignalP"/>
    </source>
</evidence>
<dbReference type="EMBL" id="MU860048">
    <property type="protein sequence ID" value="KAK4240061.1"/>
    <property type="molecule type" value="Genomic_DNA"/>
</dbReference>
<organism evidence="2 3">
    <name type="scientific">Achaetomium macrosporum</name>
    <dbReference type="NCBI Taxonomy" id="79813"/>
    <lineage>
        <taxon>Eukaryota</taxon>
        <taxon>Fungi</taxon>
        <taxon>Dikarya</taxon>
        <taxon>Ascomycota</taxon>
        <taxon>Pezizomycotina</taxon>
        <taxon>Sordariomycetes</taxon>
        <taxon>Sordariomycetidae</taxon>
        <taxon>Sordariales</taxon>
        <taxon>Chaetomiaceae</taxon>
        <taxon>Achaetomium</taxon>
    </lineage>
</organism>
<evidence type="ECO:0008006" key="4">
    <source>
        <dbReference type="Google" id="ProtNLM"/>
    </source>
</evidence>
<dbReference type="PIRSF" id="PIRSF028846">
    <property type="entry name" value="UCP028846"/>
    <property type="match status" value="1"/>
</dbReference>
<accession>A0AAN7H8I4</accession>
<dbReference type="PANTHER" id="PTHR31047">
    <property type="entry name" value="MEIOTICALLY UP-REGULATED GENE 157 PROTEIN"/>
    <property type="match status" value="1"/>
</dbReference>
<dbReference type="InterPro" id="IPR008928">
    <property type="entry name" value="6-hairpin_glycosidase_sf"/>
</dbReference>
<reference evidence="2" key="2">
    <citation type="submission" date="2023-05" db="EMBL/GenBank/DDBJ databases">
        <authorList>
            <consortium name="Lawrence Berkeley National Laboratory"/>
            <person name="Steindorff A."/>
            <person name="Hensen N."/>
            <person name="Bonometti L."/>
            <person name="Westerberg I."/>
            <person name="Brannstrom I.O."/>
            <person name="Guillou S."/>
            <person name="Cros-Aarteil S."/>
            <person name="Calhoun S."/>
            <person name="Haridas S."/>
            <person name="Kuo A."/>
            <person name="Mondo S."/>
            <person name="Pangilinan J."/>
            <person name="Riley R."/>
            <person name="Labutti K."/>
            <person name="Andreopoulos B."/>
            <person name="Lipzen A."/>
            <person name="Chen C."/>
            <person name="Yanf M."/>
            <person name="Daum C."/>
            <person name="Ng V."/>
            <person name="Clum A."/>
            <person name="Ohm R."/>
            <person name="Martin F."/>
            <person name="Silar P."/>
            <person name="Natvig D."/>
            <person name="Lalanne C."/>
            <person name="Gautier V."/>
            <person name="Ament-Velasquez S.L."/>
            <person name="Kruys A."/>
            <person name="Hutchinson M.I."/>
            <person name="Powell A.J."/>
            <person name="Barry K."/>
            <person name="Miller A.N."/>
            <person name="Grigoriev I.V."/>
            <person name="Debuchy R."/>
            <person name="Gladieux P."/>
            <person name="Thoren M.H."/>
            <person name="Johannesson H."/>
        </authorList>
    </citation>
    <scope>NUCLEOTIDE SEQUENCE</scope>
    <source>
        <strain evidence="2">CBS 532.94</strain>
    </source>
</reference>
<sequence>MRRDHIHQFFLTGLLADMACSQSCPDYSSYSKARHEPFSAGKYALSYQRPDPACRTFNSSAVEALLTNMTDAITDPDLYRLFQNTFPNTLDTAIRWRGHAANNSAEELAFIITGDIDAMWLRDSANQLQSYMSLLEPDPAQAAKPDSIASLYRGVINLQARYLLTAPFCNSFQPPPESGIPPAKNGAASSDQVFPPYSPDAVFECKYELDSLAAFLQLSTSYYESTHDISFFGTFQWLPAVQAILATAKAMTRGTYDPQNGTVLPSPYTFTRQTTRSTETLANDGLGSPVRGEVGLVRSAFRPSDDAALFPFLIPANMMFVRYLAGAALIVRELGEKAPRGLAEEMLGFEASVREAIEKYGVVPVMSVDYESGGDNGSAAAVVETVYAYEVDGYGAAAVMDDANVPSLLAAPLFGYLANTNEVYQRTRKRILSDRGNPYFMKGSVLNSVGGPHAGPGMAWPMASIVRILTSDDDDEIVSVLKEILSSTDGLGLIHESVNSSNASQWTRQWFSWANGLFGEMILDLRLRKPHLLQRSYQ</sequence>
<dbReference type="InterPro" id="IPR012341">
    <property type="entry name" value="6hp_glycosidase-like_sf"/>
</dbReference>
<dbReference type="Proteomes" id="UP001303760">
    <property type="component" value="Unassembled WGS sequence"/>
</dbReference>
<feature type="signal peptide" evidence="1">
    <location>
        <begin position="1"/>
        <end position="21"/>
    </location>
</feature>